<dbReference type="Proteomes" id="UP000824633">
    <property type="component" value="Chromosome"/>
</dbReference>
<feature type="transmembrane region" description="Helical" evidence="12">
    <location>
        <begin position="12"/>
        <end position="31"/>
    </location>
</feature>
<keyword evidence="4" id="KW-1003">Cell membrane</keyword>
<keyword evidence="6" id="KW-0808">Transferase</keyword>
<evidence type="ECO:0000256" key="1">
    <source>
        <dbReference type="ARBA" id="ARBA00000085"/>
    </source>
</evidence>
<organism evidence="14 15">
    <name type="scientific">Clostridium gelidum</name>
    <dbReference type="NCBI Taxonomy" id="704125"/>
    <lineage>
        <taxon>Bacteria</taxon>
        <taxon>Bacillati</taxon>
        <taxon>Bacillota</taxon>
        <taxon>Clostridia</taxon>
        <taxon>Eubacteriales</taxon>
        <taxon>Clostridiaceae</taxon>
        <taxon>Clostridium</taxon>
    </lineage>
</organism>
<keyword evidence="10" id="KW-0902">Two-component regulatory system</keyword>
<dbReference type="Gene3D" id="3.30.565.10">
    <property type="entry name" value="Histidine kinase-like ATPase, C-terminal domain"/>
    <property type="match status" value="1"/>
</dbReference>
<evidence type="ECO:0000256" key="5">
    <source>
        <dbReference type="ARBA" id="ARBA00022553"/>
    </source>
</evidence>
<dbReference type="InterPro" id="IPR004358">
    <property type="entry name" value="Sig_transdc_His_kin-like_C"/>
</dbReference>
<evidence type="ECO:0000256" key="9">
    <source>
        <dbReference type="ARBA" id="ARBA00022989"/>
    </source>
</evidence>
<dbReference type="GO" id="GO:0016301">
    <property type="term" value="F:kinase activity"/>
    <property type="evidence" value="ECO:0007669"/>
    <property type="project" value="UniProtKB-KW"/>
</dbReference>
<evidence type="ECO:0000313" key="14">
    <source>
        <dbReference type="EMBL" id="BCZ45433.1"/>
    </source>
</evidence>
<evidence type="ECO:0000313" key="15">
    <source>
        <dbReference type="Proteomes" id="UP000824633"/>
    </source>
</evidence>
<evidence type="ECO:0000256" key="11">
    <source>
        <dbReference type="ARBA" id="ARBA00023136"/>
    </source>
</evidence>
<dbReference type="Pfam" id="PF02518">
    <property type="entry name" value="HATPase_c"/>
    <property type="match status" value="1"/>
</dbReference>
<accession>A0ABN6IV29</accession>
<dbReference type="RefSeq" id="WP_224037034.1">
    <property type="nucleotide sequence ID" value="NZ_AP024849.1"/>
</dbReference>
<evidence type="ECO:0000256" key="3">
    <source>
        <dbReference type="ARBA" id="ARBA00012438"/>
    </source>
</evidence>
<evidence type="ECO:0000256" key="7">
    <source>
        <dbReference type="ARBA" id="ARBA00022692"/>
    </source>
</evidence>
<dbReference type="InterPro" id="IPR005467">
    <property type="entry name" value="His_kinase_dom"/>
</dbReference>
<proteinExistence type="predicted"/>
<feature type="transmembrane region" description="Helical" evidence="12">
    <location>
        <begin position="37"/>
        <end position="55"/>
    </location>
</feature>
<dbReference type="EC" id="2.7.13.3" evidence="3"/>
<dbReference type="EMBL" id="AP024849">
    <property type="protein sequence ID" value="BCZ45433.1"/>
    <property type="molecule type" value="Genomic_DNA"/>
</dbReference>
<feature type="domain" description="Histidine kinase" evidence="13">
    <location>
        <begin position="126"/>
        <end position="332"/>
    </location>
</feature>
<dbReference type="SMART" id="SM00387">
    <property type="entry name" value="HATPase_c"/>
    <property type="match status" value="1"/>
</dbReference>
<dbReference type="InterPro" id="IPR036097">
    <property type="entry name" value="HisK_dim/P_sf"/>
</dbReference>
<dbReference type="InterPro" id="IPR003594">
    <property type="entry name" value="HATPase_dom"/>
</dbReference>
<dbReference type="SUPFAM" id="SSF47384">
    <property type="entry name" value="Homodimeric domain of signal transducing histidine kinase"/>
    <property type="match status" value="1"/>
</dbReference>
<keyword evidence="8 14" id="KW-0418">Kinase</keyword>
<dbReference type="PANTHER" id="PTHR45453">
    <property type="entry name" value="PHOSPHATE REGULON SENSOR PROTEIN PHOR"/>
    <property type="match status" value="1"/>
</dbReference>
<evidence type="ECO:0000256" key="2">
    <source>
        <dbReference type="ARBA" id="ARBA00004651"/>
    </source>
</evidence>
<gene>
    <name evidence="14" type="ORF">psyc5s11_15000</name>
</gene>
<dbReference type="PANTHER" id="PTHR45453:SF2">
    <property type="entry name" value="HISTIDINE KINASE"/>
    <property type="match status" value="1"/>
</dbReference>
<dbReference type="InterPro" id="IPR003661">
    <property type="entry name" value="HisK_dim/P_dom"/>
</dbReference>
<keyword evidence="11 12" id="KW-0472">Membrane</keyword>
<evidence type="ECO:0000256" key="4">
    <source>
        <dbReference type="ARBA" id="ARBA00022475"/>
    </source>
</evidence>
<comment type="catalytic activity">
    <reaction evidence="1">
        <text>ATP + protein L-histidine = ADP + protein N-phospho-L-histidine.</text>
        <dbReference type="EC" id="2.7.13.3"/>
    </reaction>
</comment>
<dbReference type="InterPro" id="IPR036890">
    <property type="entry name" value="HATPase_C_sf"/>
</dbReference>
<protein>
    <recommendedName>
        <fullName evidence="3">histidine kinase</fullName>
        <ecNumber evidence="3">2.7.13.3</ecNumber>
    </recommendedName>
</protein>
<sequence length="340" mass="39961">MSIGEFIKDKTVIILCNMLMFIVLAAIMFVINVSFIIIVFAFCIWFFPLCSYVTLEYIKYKNYYNEIDSILEKLDKKYLLPEMIKEADFIQGEKLNCILKELSRDMHENVKYYKDMQMDYREYIETWVHEIKTPIASTKLIIENNQNEVTNKIDFQVDRIEGFVEQVLYYSRSNNAHKDYIIKQINLDDVVRNVVKRNYRDFIHKKIKLDIKDINEIVYTDEKWTKFIINQIIGNSIKYCSNKEPIINIYSVKKANSVMLIIDDNGVGIIDKDINRIFEKGFTGENGRRFSKSTGIGLYLCEKLCLKLGLKISIDSEVNKGTRVTIIFPLSDMVTFTEEN</sequence>
<reference evidence="15" key="1">
    <citation type="submission" date="2021-07" db="EMBL/GenBank/DDBJ databases">
        <title>Complete genome sequencing of a Clostridium isolate.</title>
        <authorList>
            <person name="Ueki A."/>
            <person name="Tonouchi A."/>
        </authorList>
    </citation>
    <scope>NUCLEOTIDE SEQUENCE [LARGE SCALE GENOMIC DNA]</scope>
    <source>
        <strain evidence="15">C5S11</strain>
    </source>
</reference>
<dbReference type="SUPFAM" id="SSF55874">
    <property type="entry name" value="ATPase domain of HSP90 chaperone/DNA topoisomerase II/histidine kinase"/>
    <property type="match status" value="1"/>
</dbReference>
<name>A0ABN6IV29_9CLOT</name>
<evidence type="ECO:0000256" key="10">
    <source>
        <dbReference type="ARBA" id="ARBA00023012"/>
    </source>
</evidence>
<dbReference type="InterPro" id="IPR050351">
    <property type="entry name" value="BphY/WalK/GraS-like"/>
</dbReference>
<keyword evidence="5" id="KW-0597">Phosphoprotein</keyword>
<comment type="subcellular location">
    <subcellularLocation>
        <location evidence="2">Cell membrane</location>
        <topology evidence="2">Multi-pass membrane protein</topology>
    </subcellularLocation>
</comment>
<evidence type="ECO:0000256" key="12">
    <source>
        <dbReference type="SAM" id="Phobius"/>
    </source>
</evidence>
<dbReference type="PROSITE" id="PS50109">
    <property type="entry name" value="HIS_KIN"/>
    <property type="match status" value="1"/>
</dbReference>
<evidence type="ECO:0000256" key="6">
    <source>
        <dbReference type="ARBA" id="ARBA00022679"/>
    </source>
</evidence>
<dbReference type="CDD" id="cd00082">
    <property type="entry name" value="HisKA"/>
    <property type="match status" value="1"/>
</dbReference>
<dbReference type="PRINTS" id="PR00344">
    <property type="entry name" value="BCTRLSENSOR"/>
</dbReference>
<keyword evidence="15" id="KW-1185">Reference proteome</keyword>
<evidence type="ECO:0000259" key="13">
    <source>
        <dbReference type="PROSITE" id="PS50109"/>
    </source>
</evidence>
<keyword evidence="9 12" id="KW-1133">Transmembrane helix</keyword>
<evidence type="ECO:0000256" key="8">
    <source>
        <dbReference type="ARBA" id="ARBA00022777"/>
    </source>
</evidence>
<keyword evidence="7 12" id="KW-0812">Transmembrane</keyword>